<evidence type="ECO:0000313" key="18">
    <source>
        <dbReference type="Proteomes" id="UP001318040"/>
    </source>
</evidence>
<keyword evidence="12" id="KW-0496">Mitochondrion</keyword>
<evidence type="ECO:0000256" key="16">
    <source>
        <dbReference type="SAM" id="MobiDB-lite"/>
    </source>
</evidence>
<dbReference type="PANTHER" id="PTHR12868:SF0">
    <property type="entry name" value="NADH DEHYDROGENASE [UBIQUINONE] 1 BETA SUBCOMPLEX SUBUNIT 9"/>
    <property type="match status" value="1"/>
</dbReference>
<keyword evidence="10" id="KW-0249">Electron transport</keyword>
<protein>
    <recommendedName>
        <fullName evidence="5">NADH dehydrogenase [ubiquinone] 1 beta subcomplex subunit 9</fullName>
    </recommendedName>
    <alternativeName>
        <fullName evidence="14">Complex I-B22</fullName>
    </alternativeName>
    <alternativeName>
        <fullName evidence="15">NADH-ubiquinone oxidoreductase B22 subunit</fullName>
    </alternativeName>
</protein>
<organism evidence="18 19">
    <name type="scientific">Petromyzon marinus</name>
    <name type="common">Sea lamprey</name>
    <dbReference type="NCBI Taxonomy" id="7757"/>
    <lineage>
        <taxon>Eukaryota</taxon>
        <taxon>Metazoa</taxon>
        <taxon>Chordata</taxon>
        <taxon>Craniata</taxon>
        <taxon>Vertebrata</taxon>
        <taxon>Cyclostomata</taxon>
        <taxon>Hyperoartia</taxon>
        <taxon>Petromyzontiformes</taxon>
        <taxon>Petromyzontidae</taxon>
        <taxon>Petromyzon</taxon>
    </lineage>
</organism>
<reference evidence="19" key="1">
    <citation type="submission" date="2025-08" db="UniProtKB">
        <authorList>
            <consortium name="RefSeq"/>
        </authorList>
    </citation>
    <scope>IDENTIFICATION</scope>
    <source>
        <tissue evidence="19">Sperm</tissue>
    </source>
</reference>
<dbReference type="GO" id="GO:0005743">
    <property type="term" value="C:mitochondrial inner membrane"/>
    <property type="evidence" value="ECO:0007669"/>
    <property type="project" value="UniProtKB-SubCell"/>
</dbReference>
<feature type="domain" description="Complex 1 LYR protein" evidence="17">
    <location>
        <begin position="9"/>
        <end position="67"/>
    </location>
</feature>
<dbReference type="InterPro" id="IPR033034">
    <property type="entry name" value="NDUFB9"/>
</dbReference>
<accession>A0AAJ7U8A5</accession>
<comment type="subunit">
    <text evidence="4">Mammalian complex I is composed of 45 different subunits.</text>
</comment>
<evidence type="ECO:0000256" key="6">
    <source>
        <dbReference type="ARBA" id="ARBA00022448"/>
    </source>
</evidence>
<evidence type="ECO:0000313" key="19">
    <source>
        <dbReference type="RefSeq" id="XP_032830506.1"/>
    </source>
</evidence>
<keyword evidence="11" id="KW-0007">Acetylation</keyword>
<keyword evidence="6" id="KW-0813">Transport</keyword>
<evidence type="ECO:0000256" key="14">
    <source>
        <dbReference type="ARBA" id="ARBA00030192"/>
    </source>
</evidence>
<comment type="similarity">
    <text evidence="3">Belongs to the complex I LYR family.</text>
</comment>
<dbReference type="PANTHER" id="PTHR12868">
    <property type="entry name" value="NADH-UBIQUINONE OXIDOREDUCTASE B22 SUBUNIT"/>
    <property type="match status" value="1"/>
</dbReference>
<dbReference type="GeneID" id="116954148"/>
<proteinExistence type="inferred from homology"/>
<evidence type="ECO:0000256" key="3">
    <source>
        <dbReference type="ARBA" id="ARBA00009508"/>
    </source>
</evidence>
<evidence type="ECO:0000256" key="12">
    <source>
        <dbReference type="ARBA" id="ARBA00023128"/>
    </source>
</evidence>
<evidence type="ECO:0000256" key="9">
    <source>
        <dbReference type="ARBA" id="ARBA00022792"/>
    </source>
</evidence>
<evidence type="ECO:0000256" key="13">
    <source>
        <dbReference type="ARBA" id="ARBA00023136"/>
    </source>
</evidence>
<keyword evidence="9" id="KW-0999">Mitochondrion inner membrane</keyword>
<evidence type="ECO:0000256" key="15">
    <source>
        <dbReference type="ARBA" id="ARBA00032528"/>
    </source>
</evidence>
<dbReference type="GO" id="GO:0006120">
    <property type="term" value="P:mitochondrial electron transport, NADH to ubiquinone"/>
    <property type="evidence" value="ECO:0007669"/>
    <property type="project" value="InterPro"/>
</dbReference>
<evidence type="ECO:0000259" key="17">
    <source>
        <dbReference type="Pfam" id="PF05347"/>
    </source>
</evidence>
<feature type="region of interest" description="Disordered" evidence="16">
    <location>
        <begin position="131"/>
        <end position="173"/>
    </location>
</feature>
<dbReference type="CDD" id="cd20263">
    <property type="entry name" value="Complex1_LYR_NDUFB9_LYRM3"/>
    <property type="match status" value="1"/>
</dbReference>
<sequence length="173" mass="20846">MAGLLSHRQRVCRLYKKALRHLESWVVYRDEYRFQAVLLRERFERSKGERNMVRATQLLVDGEQEFWLNQHPQPYIFPEAPGGTMYERFECYKVPETVLDYWHPSEKAQYPDYFAKREQWKQLRLQSWEKEMKQLQAETPADGPTTEALPPARKDGQLPPLWWSEVTRSREMP</sequence>
<evidence type="ECO:0000256" key="8">
    <source>
        <dbReference type="ARBA" id="ARBA00022660"/>
    </source>
</evidence>
<dbReference type="RefSeq" id="XP_032830506.1">
    <property type="nucleotide sequence ID" value="XM_032974615.1"/>
</dbReference>
<keyword evidence="18" id="KW-1185">Reference proteome</keyword>
<name>A0AAJ7U8A5_PETMA</name>
<comment type="subcellular location">
    <subcellularLocation>
        <location evidence="2">Mitochondrion inner membrane</location>
        <topology evidence="2">Peripheral membrane protein</topology>
        <orientation evidence="2">Matrix side</orientation>
    </subcellularLocation>
</comment>
<gene>
    <name evidence="19" type="primary">NDUFB9</name>
</gene>
<evidence type="ECO:0000256" key="11">
    <source>
        <dbReference type="ARBA" id="ARBA00022990"/>
    </source>
</evidence>
<dbReference type="KEGG" id="pmrn:116954148"/>
<evidence type="ECO:0000256" key="1">
    <source>
        <dbReference type="ARBA" id="ARBA00002920"/>
    </source>
</evidence>
<dbReference type="Proteomes" id="UP001318040">
    <property type="component" value="Chromosome 54"/>
</dbReference>
<dbReference type="CTD" id="4715"/>
<evidence type="ECO:0000256" key="7">
    <source>
        <dbReference type="ARBA" id="ARBA00022553"/>
    </source>
</evidence>
<keyword evidence="13" id="KW-0472">Membrane</keyword>
<dbReference type="InterPro" id="IPR045292">
    <property type="entry name" value="Complex1_LYR_NDUFB9_LYRM3"/>
</dbReference>
<keyword evidence="8" id="KW-0679">Respiratory chain</keyword>
<evidence type="ECO:0000256" key="2">
    <source>
        <dbReference type="ARBA" id="ARBA00004443"/>
    </source>
</evidence>
<dbReference type="AlphaFoldDB" id="A0AAJ7U8A5"/>
<evidence type="ECO:0000256" key="10">
    <source>
        <dbReference type="ARBA" id="ARBA00022982"/>
    </source>
</evidence>
<evidence type="ECO:0000256" key="4">
    <source>
        <dbReference type="ARBA" id="ARBA00011790"/>
    </source>
</evidence>
<dbReference type="InterPro" id="IPR008011">
    <property type="entry name" value="Complex1_LYR_dom"/>
</dbReference>
<keyword evidence="7" id="KW-0597">Phosphoprotein</keyword>
<dbReference type="Pfam" id="PF05347">
    <property type="entry name" value="Complex1_LYR"/>
    <property type="match status" value="1"/>
</dbReference>
<comment type="function">
    <text evidence="1">Accessory subunit of the mitochondrial membrane respiratory chain NADH dehydrogenase (Complex I), that is believed to be not involved in catalysis. Complex I functions in the transfer of electrons from NADH to the respiratory chain. The immediate electron acceptor for the enzyme is believed to be ubiquinone.</text>
</comment>
<evidence type="ECO:0000256" key="5">
    <source>
        <dbReference type="ARBA" id="ARBA00018684"/>
    </source>
</evidence>